<accession>A0A5E6MG78</accession>
<gene>
    <name evidence="4" type="ORF">MAMT_02053</name>
</gene>
<keyword evidence="2" id="KW-1133">Transmembrane helix</keyword>
<dbReference type="SUPFAM" id="SSF53300">
    <property type="entry name" value="vWA-like"/>
    <property type="match status" value="1"/>
</dbReference>
<keyword evidence="2" id="KW-0812">Transmembrane</keyword>
<keyword evidence="2" id="KW-0472">Membrane</keyword>
<dbReference type="PANTHER" id="PTHR22550:SF14">
    <property type="entry name" value="VWFA DOMAIN-CONTAINING PROTEIN"/>
    <property type="match status" value="1"/>
</dbReference>
<dbReference type="Gene3D" id="3.40.50.410">
    <property type="entry name" value="von Willebrand factor, type A domain"/>
    <property type="match status" value="1"/>
</dbReference>
<name>A0A5E6MG78_9BACT</name>
<protein>
    <recommendedName>
        <fullName evidence="3">VWFA domain-containing protein</fullName>
    </recommendedName>
</protein>
<evidence type="ECO:0000259" key="3">
    <source>
        <dbReference type="PROSITE" id="PS50234"/>
    </source>
</evidence>
<keyword evidence="5" id="KW-1185">Reference proteome</keyword>
<evidence type="ECO:0000256" key="1">
    <source>
        <dbReference type="SAM" id="MobiDB-lite"/>
    </source>
</evidence>
<evidence type="ECO:0000256" key="2">
    <source>
        <dbReference type="SAM" id="Phobius"/>
    </source>
</evidence>
<feature type="transmembrane region" description="Helical" evidence="2">
    <location>
        <begin position="6"/>
        <end position="23"/>
    </location>
</feature>
<dbReference type="PROSITE" id="PS50234">
    <property type="entry name" value="VWFA"/>
    <property type="match status" value="1"/>
</dbReference>
<feature type="region of interest" description="Disordered" evidence="1">
    <location>
        <begin position="455"/>
        <end position="558"/>
    </location>
</feature>
<feature type="domain" description="VWFA" evidence="3">
    <location>
        <begin position="91"/>
        <end position="300"/>
    </location>
</feature>
<feature type="compositionally biased region" description="Low complexity" evidence="1">
    <location>
        <begin position="468"/>
        <end position="522"/>
    </location>
</feature>
<dbReference type="EMBL" id="CABFVA020000116">
    <property type="protein sequence ID" value="VVM08012.1"/>
    <property type="molecule type" value="Genomic_DNA"/>
</dbReference>
<organism evidence="4 5">
    <name type="scientific">Methylacidimicrobium tartarophylax</name>
    <dbReference type="NCBI Taxonomy" id="1041768"/>
    <lineage>
        <taxon>Bacteria</taxon>
        <taxon>Pseudomonadati</taxon>
        <taxon>Verrucomicrobiota</taxon>
        <taxon>Methylacidimicrobium</taxon>
    </lineage>
</organism>
<reference evidence="4 5" key="1">
    <citation type="submission" date="2019-09" db="EMBL/GenBank/DDBJ databases">
        <authorList>
            <person name="Cremers G."/>
        </authorList>
    </citation>
    <scope>NUCLEOTIDE SEQUENCE [LARGE SCALE GENOMIC DNA]</scope>
    <source>
        <strain evidence="4">4A</strain>
    </source>
</reference>
<dbReference type="PANTHER" id="PTHR22550">
    <property type="entry name" value="SPORE GERMINATION PROTEIN"/>
    <property type="match status" value="1"/>
</dbReference>
<dbReference type="InterPro" id="IPR002035">
    <property type="entry name" value="VWF_A"/>
</dbReference>
<feature type="compositionally biased region" description="Basic and acidic residues" evidence="1">
    <location>
        <begin position="549"/>
        <end position="558"/>
    </location>
</feature>
<evidence type="ECO:0000313" key="5">
    <source>
        <dbReference type="Proteomes" id="UP000334923"/>
    </source>
</evidence>
<dbReference type="Pfam" id="PF13519">
    <property type="entry name" value="VWA_2"/>
    <property type="match status" value="1"/>
</dbReference>
<proteinExistence type="predicted"/>
<dbReference type="InterPro" id="IPR050768">
    <property type="entry name" value="UPF0353/GerABKA_families"/>
</dbReference>
<sequence length="581" mass="62950">MSWRSPSWFILGLPLLAAAAILLRRSRENSPMRRPFLCLIPTDGRWMIRAGTSGLHRRPWFFFLAGFLAILALAGPQWGKSSRQLLRPSTDLVIALDLSRSMTAQDLAPSRLDRAKLLIRAFLQEAAGQRIGLLVFSNSAQLAVPLTTDYGALEELLAELTPASLPEAGTDFGALLDETFDTFSQRDSAHRILLILSDGEDHGSGWKERVPRLVRMGVRICAIGLGTDRGGLVPDPRGGFLKTDGGHPVLSHLQPEALRALASATGGRYFRGDRWVTLAEILEVDSAANATRLEQIAGQAERFTYFLLPAVLCWCVSLLWELPAFRSSPKTPVSSRPLATGSKVPLLLLFGLGGLFSAVSFSHAKSDAASASAGEGKDALIPCVQALARKDQLFASDYGTLAQETISWCRNRQESGLSAGVIQDGLVAVDRGERLDPRLLPWKQLRKELEGFLKASRPPDAPLEDSHSSSQHQGSSSGPPSRFRSAAGARPQPSGSGQRQRSSPGSPEGKAPASPSPSLSDSSKQKDGADSHAGQSSPEGRNGTKARLRQVERLDRPALLFERMRQKEAEQADVPPEPMDW</sequence>
<dbReference type="SMART" id="SM00327">
    <property type="entry name" value="VWA"/>
    <property type="match status" value="1"/>
</dbReference>
<dbReference type="InterPro" id="IPR036465">
    <property type="entry name" value="vWFA_dom_sf"/>
</dbReference>
<dbReference type="AlphaFoldDB" id="A0A5E6MG78"/>
<dbReference type="OrthoDB" id="9807628at2"/>
<dbReference type="Proteomes" id="UP000334923">
    <property type="component" value="Unassembled WGS sequence"/>
</dbReference>
<evidence type="ECO:0000313" key="4">
    <source>
        <dbReference type="EMBL" id="VVM08012.1"/>
    </source>
</evidence>
<feature type="transmembrane region" description="Helical" evidence="2">
    <location>
        <begin position="60"/>
        <end position="79"/>
    </location>
</feature>